<dbReference type="EMBL" id="MPUH01001007">
    <property type="protein sequence ID" value="OMJ71267.1"/>
    <property type="molecule type" value="Genomic_DNA"/>
</dbReference>
<dbReference type="Gene3D" id="3.40.50.980">
    <property type="match status" value="1"/>
</dbReference>
<comment type="caution">
    <text evidence="2">The sequence shown here is derived from an EMBL/GenBank/DDBJ whole genome shotgun (WGS) entry which is preliminary data.</text>
</comment>
<gene>
    <name evidence="2" type="ORF">SteCoe_30568</name>
</gene>
<dbReference type="SUPFAM" id="SSF56801">
    <property type="entry name" value="Acetyl-CoA synthetase-like"/>
    <property type="match status" value="1"/>
</dbReference>
<keyword evidence="3" id="KW-1185">Reference proteome</keyword>
<name>A0A1R2B3E3_9CILI</name>
<protein>
    <recommendedName>
        <fullName evidence="1">AMP-dependent synthetase/ligase domain-containing protein</fullName>
    </recommendedName>
</protein>
<reference evidence="2 3" key="1">
    <citation type="submission" date="2016-11" db="EMBL/GenBank/DDBJ databases">
        <title>The macronuclear genome of Stentor coeruleus: a giant cell with tiny introns.</title>
        <authorList>
            <person name="Slabodnick M."/>
            <person name="Ruby J.G."/>
            <person name="Reiff S.B."/>
            <person name="Swart E.C."/>
            <person name="Gosai S."/>
            <person name="Prabakaran S."/>
            <person name="Witkowska E."/>
            <person name="Larue G.E."/>
            <person name="Fisher S."/>
            <person name="Freeman R.M."/>
            <person name="Gunawardena J."/>
            <person name="Chu W."/>
            <person name="Stover N.A."/>
            <person name="Gregory B.D."/>
            <person name="Nowacki M."/>
            <person name="Derisi J."/>
            <person name="Roy S.W."/>
            <person name="Marshall W.F."/>
            <person name="Sood P."/>
        </authorList>
    </citation>
    <scope>NUCLEOTIDE SEQUENCE [LARGE SCALE GENOMIC DNA]</scope>
    <source>
        <strain evidence="2">WM001</strain>
    </source>
</reference>
<dbReference type="OrthoDB" id="310158at2759"/>
<dbReference type="Pfam" id="PF00501">
    <property type="entry name" value="AMP-binding"/>
    <property type="match status" value="1"/>
</dbReference>
<evidence type="ECO:0000313" key="2">
    <source>
        <dbReference type="EMBL" id="OMJ71267.1"/>
    </source>
</evidence>
<evidence type="ECO:0000313" key="3">
    <source>
        <dbReference type="Proteomes" id="UP000187209"/>
    </source>
</evidence>
<evidence type="ECO:0000259" key="1">
    <source>
        <dbReference type="Pfam" id="PF00501"/>
    </source>
</evidence>
<accession>A0A1R2B3E3</accession>
<dbReference type="Proteomes" id="UP000187209">
    <property type="component" value="Unassembled WGS sequence"/>
</dbReference>
<sequence>MITRRLFSEFLALKTSEVHRDAVHFLTQQYRWSYKEVYRHSGAYAVGLLEMGLKPGDTISSWINCSEAAESYMMHLACYRAGVKIITLGSGEDLDKALNGSKAFVLSPWIEYNGESRIDFLLKKVPQLLETPAGSLVKSPVTAKYFIQTGFSTIRGTYKLKSIPVYNGKFTEVNTLSFTHKDSTIGDEEYKKFLGEVSGKVLNSGDIVVNSVTTKAPLSFATFLAGLNNKTITASAIHDDPASIVNKQKAKVLVITEDKIANIGGKCTVEKIVLGVNKKEDVDRVAKMLEGKGVKAKSLFPYHIGNLSYLG</sequence>
<dbReference type="AlphaFoldDB" id="A0A1R2B3E3"/>
<feature type="domain" description="AMP-dependent synthetase/ligase" evidence="1">
    <location>
        <begin position="18"/>
        <end position="89"/>
    </location>
</feature>
<dbReference type="InterPro" id="IPR000873">
    <property type="entry name" value="AMP-dep_synth/lig_dom"/>
</dbReference>
<organism evidence="2 3">
    <name type="scientific">Stentor coeruleus</name>
    <dbReference type="NCBI Taxonomy" id="5963"/>
    <lineage>
        <taxon>Eukaryota</taxon>
        <taxon>Sar</taxon>
        <taxon>Alveolata</taxon>
        <taxon>Ciliophora</taxon>
        <taxon>Postciliodesmatophora</taxon>
        <taxon>Heterotrichea</taxon>
        <taxon>Heterotrichida</taxon>
        <taxon>Stentoridae</taxon>
        <taxon>Stentor</taxon>
    </lineage>
</organism>
<proteinExistence type="predicted"/>